<dbReference type="PROSITE" id="PS00409">
    <property type="entry name" value="PROKAR_NTER_METHYL"/>
    <property type="match status" value="1"/>
</dbReference>
<dbReference type="InterPro" id="IPR032092">
    <property type="entry name" value="PilW"/>
</dbReference>
<evidence type="ECO:0000313" key="3">
    <source>
        <dbReference type="Proteomes" id="UP001157133"/>
    </source>
</evidence>
<dbReference type="Pfam" id="PF16074">
    <property type="entry name" value="PilW"/>
    <property type="match status" value="1"/>
</dbReference>
<evidence type="ECO:0000313" key="2">
    <source>
        <dbReference type="EMBL" id="GLX81788.1"/>
    </source>
</evidence>
<protein>
    <submittedName>
        <fullName evidence="2">Type IV minor pilin protein PilW</fullName>
    </submittedName>
</protein>
<gene>
    <name evidence="2" type="primary">pilW</name>
    <name evidence="2" type="ORF">theurythT_12400</name>
</gene>
<name>A0ABQ6H0R2_9GAMM</name>
<keyword evidence="1" id="KW-0472">Membrane</keyword>
<dbReference type="RefSeq" id="WP_284207123.1">
    <property type="nucleotide sequence ID" value="NZ_BSSU01000005.1"/>
</dbReference>
<keyword evidence="1" id="KW-0812">Transmembrane</keyword>
<proteinExistence type="predicted"/>
<organism evidence="2 3">
    <name type="scientific">Thalassotalea eurytherma</name>
    <dbReference type="NCBI Taxonomy" id="1144278"/>
    <lineage>
        <taxon>Bacteria</taxon>
        <taxon>Pseudomonadati</taxon>
        <taxon>Pseudomonadota</taxon>
        <taxon>Gammaproteobacteria</taxon>
        <taxon>Alteromonadales</taxon>
        <taxon>Colwelliaceae</taxon>
        <taxon>Thalassotalea</taxon>
    </lineage>
</organism>
<feature type="transmembrane region" description="Helical" evidence="1">
    <location>
        <begin position="7"/>
        <end position="32"/>
    </location>
</feature>
<keyword evidence="1" id="KW-1133">Transmembrane helix</keyword>
<accession>A0ABQ6H0R2</accession>
<evidence type="ECO:0000256" key="1">
    <source>
        <dbReference type="SAM" id="Phobius"/>
    </source>
</evidence>
<keyword evidence="3" id="KW-1185">Reference proteome</keyword>
<dbReference type="EMBL" id="BSSU01000005">
    <property type="protein sequence ID" value="GLX81788.1"/>
    <property type="molecule type" value="Genomic_DNA"/>
</dbReference>
<dbReference type="Proteomes" id="UP001157133">
    <property type="component" value="Unassembled WGS sequence"/>
</dbReference>
<reference evidence="2 3" key="1">
    <citation type="submission" date="2023-03" db="EMBL/GenBank/DDBJ databases">
        <title>Draft genome sequence of Thalassotalea eurytherma JCM 18482T.</title>
        <authorList>
            <person name="Sawabe T."/>
        </authorList>
    </citation>
    <scope>NUCLEOTIDE SEQUENCE [LARGE SCALE GENOMIC DNA]</scope>
    <source>
        <strain evidence="2 3">JCM 18482</strain>
    </source>
</reference>
<sequence length="327" mass="36143">MKKFQQGFSLIEIFISLAVGTVLVAGVLSVFVSMKSTTTETTSFGALQENGRFAVQILTEDLMRVGFWGDLSGELTTNKLTQVPGQNGSDCIGEGANNTSFPQNVGHFREVWGETSVNSTGLSCITNAVSGSDILQIKRVVSSTTAEANIDDDRYYMMTNMTIGAVFAGDEATPTIDNGNIWEYQHHIYYVREDTVGTNKIPVLVKGWLRNGTNPPIVFDPVVDGIEMIRFTYGVDTDNDGVVNSFVSADNMTAQLWDNEGDNQILAVTMYVLVRDIYPDYDYENKNTYTLGDISVDFIDANGDGDNYRRLLFSSTVTLYNTRTDSW</sequence>
<dbReference type="NCBIfam" id="TIGR02532">
    <property type="entry name" value="IV_pilin_GFxxxE"/>
    <property type="match status" value="1"/>
</dbReference>
<comment type="caution">
    <text evidence="2">The sequence shown here is derived from an EMBL/GenBank/DDBJ whole genome shotgun (WGS) entry which is preliminary data.</text>
</comment>
<dbReference type="InterPro" id="IPR012902">
    <property type="entry name" value="N_methyl_site"/>
</dbReference>